<evidence type="ECO:0000313" key="1">
    <source>
        <dbReference type="EMBL" id="JAH93381.1"/>
    </source>
</evidence>
<name>A0A0E9WSZ8_ANGAN</name>
<organism evidence="1">
    <name type="scientific">Anguilla anguilla</name>
    <name type="common">European freshwater eel</name>
    <name type="synonym">Muraena anguilla</name>
    <dbReference type="NCBI Taxonomy" id="7936"/>
    <lineage>
        <taxon>Eukaryota</taxon>
        <taxon>Metazoa</taxon>
        <taxon>Chordata</taxon>
        <taxon>Craniata</taxon>
        <taxon>Vertebrata</taxon>
        <taxon>Euteleostomi</taxon>
        <taxon>Actinopterygii</taxon>
        <taxon>Neopterygii</taxon>
        <taxon>Teleostei</taxon>
        <taxon>Anguilliformes</taxon>
        <taxon>Anguillidae</taxon>
        <taxon>Anguilla</taxon>
    </lineage>
</organism>
<reference evidence="1" key="2">
    <citation type="journal article" date="2015" name="Fish Shellfish Immunol.">
        <title>Early steps in the European eel (Anguilla anguilla)-Vibrio vulnificus interaction in the gills: Role of the RtxA13 toxin.</title>
        <authorList>
            <person name="Callol A."/>
            <person name="Pajuelo D."/>
            <person name="Ebbesson L."/>
            <person name="Teles M."/>
            <person name="MacKenzie S."/>
            <person name="Amaro C."/>
        </authorList>
    </citation>
    <scope>NUCLEOTIDE SEQUENCE</scope>
</reference>
<protein>
    <submittedName>
        <fullName evidence="1">Uncharacterized protein</fullName>
    </submittedName>
</protein>
<reference evidence="1" key="1">
    <citation type="submission" date="2014-11" db="EMBL/GenBank/DDBJ databases">
        <authorList>
            <person name="Amaro Gonzalez C."/>
        </authorList>
    </citation>
    <scope>NUCLEOTIDE SEQUENCE</scope>
</reference>
<dbReference type="EMBL" id="GBXM01015196">
    <property type="protein sequence ID" value="JAH93381.1"/>
    <property type="molecule type" value="Transcribed_RNA"/>
</dbReference>
<dbReference type="AlphaFoldDB" id="A0A0E9WSZ8"/>
<proteinExistence type="predicted"/>
<sequence length="48" mass="5519">MPSSFYWLPSGCKFKVPTARKRLYEKTLMLSGVSILNKCMAIQMGNQY</sequence>
<accession>A0A0E9WSZ8</accession>